<comment type="similarity">
    <text evidence="4">In the C-terminal section; belongs to the pectinesterase family.</text>
</comment>
<proteinExistence type="inferred from homology"/>
<protein>
    <submittedName>
        <fullName evidence="11">Uncharacterized protein</fullName>
    </submittedName>
</protein>
<feature type="domain" description="Pectinesterase catalytic" evidence="9">
    <location>
        <begin position="123"/>
        <end position="171"/>
    </location>
</feature>
<keyword evidence="5" id="KW-0134">Cell wall</keyword>
<dbReference type="GO" id="GO:0042545">
    <property type="term" value="P:cell wall modification"/>
    <property type="evidence" value="ECO:0007669"/>
    <property type="project" value="InterPro"/>
</dbReference>
<comment type="subcellular location">
    <subcellularLocation>
        <location evidence="1">Secreted</location>
        <location evidence="1">Cell wall</location>
    </subcellularLocation>
</comment>
<dbReference type="Gene3D" id="1.20.140.40">
    <property type="entry name" value="Invertase/pectin methylesterase inhibitor family protein"/>
    <property type="match status" value="1"/>
</dbReference>
<evidence type="ECO:0000313" key="11">
    <source>
        <dbReference type="EMBL" id="GAU29383.1"/>
    </source>
</evidence>
<keyword evidence="6" id="KW-0378">Hydrolase</keyword>
<evidence type="ECO:0000256" key="3">
    <source>
        <dbReference type="ARBA" id="ARBA00006027"/>
    </source>
</evidence>
<organism evidence="11 12">
    <name type="scientific">Trifolium subterraneum</name>
    <name type="common">Subterranean clover</name>
    <dbReference type="NCBI Taxonomy" id="3900"/>
    <lineage>
        <taxon>Eukaryota</taxon>
        <taxon>Viridiplantae</taxon>
        <taxon>Streptophyta</taxon>
        <taxon>Embryophyta</taxon>
        <taxon>Tracheophyta</taxon>
        <taxon>Spermatophyta</taxon>
        <taxon>Magnoliopsida</taxon>
        <taxon>eudicotyledons</taxon>
        <taxon>Gunneridae</taxon>
        <taxon>Pentapetalae</taxon>
        <taxon>rosids</taxon>
        <taxon>fabids</taxon>
        <taxon>Fabales</taxon>
        <taxon>Fabaceae</taxon>
        <taxon>Papilionoideae</taxon>
        <taxon>50 kb inversion clade</taxon>
        <taxon>NPAAA clade</taxon>
        <taxon>Hologalegina</taxon>
        <taxon>IRL clade</taxon>
        <taxon>Trifolieae</taxon>
        <taxon>Trifolium</taxon>
    </lineage>
</organism>
<dbReference type="PANTHER" id="PTHR31707">
    <property type="entry name" value="PECTINESTERASE"/>
    <property type="match status" value="1"/>
</dbReference>
<dbReference type="Pfam" id="PF04043">
    <property type="entry name" value="PMEI"/>
    <property type="match status" value="1"/>
</dbReference>
<keyword evidence="5" id="KW-0964">Secreted</keyword>
<comment type="pathway">
    <text evidence="2">Glycan metabolism; pectin degradation; 2-dehydro-3-deoxy-D-gluconate from pectin: step 1/5.</text>
</comment>
<dbReference type="Gene3D" id="2.160.20.10">
    <property type="entry name" value="Single-stranded right-handed beta-helix, Pectin lyase-like"/>
    <property type="match status" value="1"/>
</dbReference>
<dbReference type="Proteomes" id="UP000242715">
    <property type="component" value="Unassembled WGS sequence"/>
</dbReference>
<dbReference type="SUPFAM" id="SSF51126">
    <property type="entry name" value="Pectin lyase-like"/>
    <property type="match status" value="1"/>
</dbReference>
<sequence>MSGGDAQKGRRVAVIGVSSLLLVAMVIAVTVDINQNGLQDDVESNSRNHVASTMRAVQTVCHPTEYKKECVDALTSEAEAGNVTDPKELIKIAFNVTIRKIAIQGDHFTAINMGFENSAEFGPTGMDSCFYAEYHNYGPGSDKSKRVKWPGIWNINSKVAHHFAPSKYFHGADWIEETGIPFFAGIPEHKKHQKTVLKW</sequence>
<dbReference type="InterPro" id="IPR006501">
    <property type="entry name" value="Pectinesterase_inhib_dom"/>
</dbReference>
<feature type="domain" description="Pectinesterase inhibitor" evidence="10">
    <location>
        <begin position="56"/>
        <end position="110"/>
    </location>
</feature>
<evidence type="ECO:0000259" key="10">
    <source>
        <dbReference type="Pfam" id="PF04043"/>
    </source>
</evidence>
<dbReference type="GO" id="GO:0030599">
    <property type="term" value="F:pectinesterase activity"/>
    <property type="evidence" value="ECO:0007669"/>
    <property type="project" value="InterPro"/>
</dbReference>
<evidence type="ECO:0000256" key="5">
    <source>
        <dbReference type="ARBA" id="ARBA00022512"/>
    </source>
</evidence>
<feature type="transmembrane region" description="Helical" evidence="8">
    <location>
        <begin position="12"/>
        <end position="31"/>
    </location>
</feature>
<evidence type="ECO:0000256" key="6">
    <source>
        <dbReference type="ARBA" id="ARBA00022801"/>
    </source>
</evidence>
<evidence type="ECO:0000256" key="1">
    <source>
        <dbReference type="ARBA" id="ARBA00004191"/>
    </source>
</evidence>
<keyword evidence="7" id="KW-0063">Aspartyl esterase</keyword>
<dbReference type="SUPFAM" id="SSF101148">
    <property type="entry name" value="Plant invertase/pectin methylesterase inhibitor"/>
    <property type="match status" value="1"/>
</dbReference>
<dbReference type="EMBL" id="DF973394">
    <property type="protein sequence ID" value="GAU29383.1"/>
    <property type="molecule type" value="Genomic_DNA"/>
</dbReference>
<gene>
    <name evidence="11" type="ORF">TSUD_31900</name>
</gene>
<evidence type="ECO:0000313" key="12">
    <source>
        <dbReference type="Proteomes" id="UP000242715"/>
    </source>
</evidence>
<dbReference type="Pfam" id="PF01095">
    <property type="entry name" value="Pectinesterase"/>
    <property type="match status" value="1"/>
</dbReference>
<evidence type="ECO:0000256" key="7">
    <source>
        <dbReference type="ARBA" id="ARBA00023085"/>
    </source>
</evidence>
<dbReference type="GO" id="GO:0004857">
    <property type="term" value="F:enzyme inhibitor activity"/>
    <property type="evidence" value="ECO:0007669"/>
    <property type="project" value="InterPro"/>
</dbReference>
<dbReference type="InterPro" id="IPR012334">
    <property type="entry name" value="Pectin_lyas_fold"/>
</dbReference>
<name>A0A2Z6MHS6_TRISU</name>
<keyword evidence="8" id="KW-0812">Transmembrane</keyword>
<dbReference type="GO" id="GO:0045490">
    <property type="term" value="P:pectin catabolic process"/>
    <property type="evidence" value="ECO:0007669"/>
    <property type="project" value="UniProtKB-UniPathway"/>
</dbReference>
<comment type="similarity">
    <text evidence="3">In the N-terminal section; belongs to the PMEI family.</text>
</comment>
<evidence type="ECO:0000256" key="2">
    <source>
        <dbReference type="ARBA" id="ARBA00005184"/>
    </source>
</evidence>
<keyword evidence="8" id="KW-1133">Transmembrane helix</keyword>
<dbReference type="InterPro" id="IPR035513">
    <property type="entry name" value="Invertase/methylesterase_inhib"/>
</dbReference>
<evidence type="ECO:0000259" key="9">
    <source>
        <dbReference type="Pfam" id="PF01095"/>
    </source>
</evidence>
<dbReference type="OrthoDB" id="2019149at2759"/>
<dbReference type="UniPathway" id="UPA00545">
    <property type="reaction ID" value="UER00823"/>
</dbReference>
<reference evidence="12" key="1">
    <citation type="journal article" date="2017" name="Front. Plant Sci.">
        <title>Climate Clever Clovers: New Paradigm to Reduce the Environmental Footprint of Ruminants by Breeding Low Methanogenic Forages Utilizing Haplotype Variation.</title>
        <authorList>
            <person name="Kaur P."/>
            <person name="Appels R."/>
            <person name="Bayer P.E."/>
            <person name="Keeble-Gagnere G."/>
            <person name="Wang J."/>
            <person name="Hirakawa H."/>
            <person name="Shirasawa K."/>
            <person name="Vercoe P."/>
            <person name="Stefanova K."/>
            <person name="Durmic Z."/>
            <person name="Nichols P."/>
            <person name="Revell C."/>
            <person name="Isobe S.N."/>
            <person name="Edwards D."/>
            <person name="Erskine W."/>
        </authorList>
    </citation>
    <scope>NUCLEOTIDE SEQUENCE [LARGE SCALE GENOMIC DNA]</scope>
    <source>
        <strain evidence="12">cv. Daliak</strain>
    </source>
</reference>
<dbReference type="InterPro" id="IPR011050">
    <property type="entry name" value="Pectin_lyase_fold/virulence"/>
</dbReference>
<dbReference type="AlphaFoldDB" id="A0A2Z6MHS6"/>
<keyword evidence="8" id="KW-0472">Membrane</keyword>
<keyword evidence="12" id="KW-1185">Reference proteome</keyword>
<accession>A0A2Z6MHS6</accession>
<evidence type="ECO:0000256" key="4">
    <source>
        <dbReference type="ARBA" id="ARBA00007786"/>
    </source>
</evidence>
<dbReference type="InterPro" id="IPR000070">
    <property type="entry name" value="Pectinesterase_cat"/>
</dbReference>
<evidence type="ECO:0000256" key="8">
    <source>
        <dbReference type="SAM" id="Phobius"/>
    </source>
</evidence>